<dbReference type="InterPro" id="IPR015679">
    <property type="entry name" value="PLipase_D_fam"/>
</dbReference>
<keyword evidence="4" id="KW-0442">Lipid degradation</keyword>
<dbReference type="GO" id="GO:0004630">
    <property type="term" value="F:phospholipase D activity"/>
    <property type="evidence" value="ECO:0007669"/>
    <property type="project" value="UniProtKB-EC"/>
</dbReference>
<dbReference type="AlphaFoldDB" id="A0A9P6XID1"/>
<evidence type="ECO:0000256" key="3">
    <source>
        <dbReference type="ARBA" id="ARBA00022801"/>
    </source>
</evidence>
<gene>
    <name evidence="7" type="ORF">G6F64_001376</name>
</gene>
<dbReference type="EMBL" id="JAANQT010000103">
    <property type="protein sequence ID" value="KAG1314540.1"/>
    <property type="molecule type" value="Genomic_DNA"/>
</dbReference>
<dbReference type="GO" id="GO:0009395">
    <property type="term" value="P:phospholipid catabolic process"/>
    <property type="evidence" value="ECO:0007669"/>
    <property type="project" value="TreeGrafter"/>
</dbReference>
<keyword evidence="8" id="KW-1185">Reference proteome</keyword>
<sequence length="778" mass="89804">MPVLNHLANKVKHKLRETVSCIINPEASQEDDDEEEYLAEGHRYDSFAPVRHDAMVKFFIDGHDYCWAVSEAIENAKEVIFIEDWWLYLRRPPAKYPEYRIDALLKRKAEEGVLIYIVVYKEVEMAMTLDSAHTKKSLQALHENIIVQRHPDHAVGGTFFWSHHEKFVVIDNRIAFVGGIDLCFGRWDTHDHRLADFNYSSDPTLEIYPGQDYSDARLKDFINVKEWDMRLVDKTIIPRMPWHDMALCVLGKPVLDVSRHFCDRWNFIKQSKSLDKQNAPFLKPPAGGYSSYQNFKISLENRLLRSHHFPHATHGVQGTCRVQVLRSSAEWSSGIPLEHSIQNAYIDVISQARHYIYIENQFFITTTEKDSSYIIKNQIGDAIVKRIIRAHEEKEKFKVFVLIPLMPAFPAELSTKEAATARLVMYYQYVSICSGPKSIINKLEKVGIDPKEYIRFYSLRNYDRINRPLVEEMMARDAGYTHLDHYGRAILQNKEEADEKPLPPAGFVLPENLPGLEGFIAPGSIAPDGMGGGLLNEPWVQDRADYQPRNEASQKQEASDYVTEELYIHGKLLIADDRVVIMGSANLNDRSQCGDRDSEIALIVEDREMIQSRMNNEPYQASRFAATLRRQLWKEHLGLLKEQEMDFVTPAMLPLPVPQTDLTQTKEDYWVMDPLDDETLVRWNRTAATNTNAFREVFHCVPDDTITNWEEYHAFYPDPEKINLGHVQDPNMTVDEIRKHLDTIRGHLVEFPTKFLCYEDLQGDSIPVVGAAVQELYT</sequence>
<organism evidence="7 8">
    <name type="scientific">Rhizopus oryzae</name>
    <name type="common">Mucormycosis agent</name>
    <name type="synonym">Rhizopus arrhizus var. delemar</name>
    <dbReference type="NCBI Taxonomy" id="64495"/>
    <lineage>
        <taxon>Eukaryota</taxon>
        <taxon>Fungi</taxon>
        <taxon>Fungi incertae sedis</taxon>
        <taxon>Mucoromycota</taxon>
        <taxon>Mucoromycotina</taxon>
        <taxon>Mucoromycetes</taxon>
        <taxon>Mucorales</taxon>
        <taxon>Mucorineae</taxon>
        <taxon>Rhizopodaceae</taxon>
        <taxon>Rhizopus</taxon>
    </lineage>
</organism>
<proteinExistence type="predicted"/>
<evidence type="ECO:0000313" key="7">
    <source>
        <dbReference type="EMBL" id="KAG1314540.1"/>
    </source>
</evidence>
<evidence type="ECO:0000256" key="1">
    <source>
        <dbReference type="ARBA" id="ARBA00012027"/>
    </source>
</evidence>
<accession>A0A9P6XID1</accession>
<dbReference type="Gene3D" id="3.30.870.10">
    <property type="entry name" value="Endonuclease Chain A"/>
    <property type="match status" value="3"/>
</dbReference>
<evidence type="ECO:0000256" key="2">
    <source>
        <dbReference type="ARBA" id="ARBA00022737"/>
    </source>
</evidence>
<dbReference type="Proteomes" id="UP000716291">
    <property type="component" value="Unassembled WGS sequence"/>
</dbReference>
<evidence type="ECO:0000313" key="8">
    <source>
        <dbReference type="Proteomes" id="UP000716291"/>
    </source>
</evidence>
<evidence type="ECO:0000256" key="4">
    <source>
        <dbReference type="ARBA" id="ARBA00022963"/>
    </source>
</evidence>
<dbReference type="GO" id="GO:0035556">
    <property type="term" value="P:intracellular signal transduction"/>
    <property type="evidence" value="ECO:0007669"/>
    <property type="project" value="InterPro"/>
</dbReference>
<keyword evidence="5" id="KW-0443">Lipid metabolism</keyword>
<dbReference type="PROSITE" id="PS50035">
    <property type="entry name" value="PLD"/>
    <property type="match status" value="2"/>
</dbReference>
<feature type="domain" description="PLD phosphodiesterase" evidence="6">
    <location>
        <begin position="159"/>
        <end position="186"/>
    </location>
</feature>
<dbReference type="CDD" id="cd09138">
    <property type="entry name" value="PLDc_vPLD1_2_yPLD_like_1"/>
    <property type="match status" value="1"/>
</dbReference>
<evidence type="ECO:0000259" key="6">
    <source>
        <dbReference type="PROSITE" id="PS50035"/>
    </source>
</evidence>
<dbReference type="InterPro" id="IPR025202">
    <property type="entry name" value="PLD-like_dom"/>
</dbReference>
<dbReference type="PIRSF" id="PIRSF009376">
    <property type="entry name" value="Phospholipase_D_euk"/>
    <property type="match status" value="1"/>
</dbReference>
<protein>
    <recommendedName>
        <fullName evidence="1">phospholipase D</fullName>
        <ecNumber evidence="1">3.1.4.4</ecNumber>
    </recommendedName>
</protein>
<dbReference type="Pfam" id="PF13091">
    <property type="entry name" value="PLDc_2"/>
    <property type="match status" value="1"/>
</dbReference>
<name>A0A9P6XID1_RHIOR</name>
<dbReference type="InterPro" id="IPR016555">
    <property type="entry name" value="PLipase_D_euk"/>
</dbReference>
<dbReference type="InterPro" id="IPR001736">
    <property type="entry name" value="PLipase_D/transphosphatidylase"/>
</dbReference>
<dbReference type="OrthoDB" id="14911at2759"/>
<keyword evidence="2" id="KW-0677">Repeat</keyword>
<keyword evidence="3" id="KW-0378">Hydrolase</keyword>
<dbReference type="Pfam" id="PF00614">
    <property type="entry name" value="PLDc"/>
    <property type="match status" value="1"/>
</dbReference>
<dbReference type="PANTHER" id="PTHR18896:SF186">
    <property type="entry name" value="PHOSPHOLIPASE D"/>
    <property type="match status" value="1"/>
</dbReference>
<dbReference type="PANTHER" id="PTHR18896">
    <property type="entry name" value="PHOSPHOLIPASE D"/>
    <property type="match status" value="1"/>
</dbReference>
<dbReference type="GO" id="GO:0006654">
    <property type="term" value="P:phosphatidic acid biosynthetic process"/>
    <property type="evidence" value="ECO:0007669"/>
    <property type="project" value="InterPro"/>
</dbReference>
<dbReference type="SUPFAM" id="SSF56024">
    <property type="entry name" value="Phospholipase D/nuclease"/>
    <property type="match status" value="2"/>
</dbReference>
<dbReference type="SMART" id="SM00155">
    <property type="entry name" value="PLDc"/>
    <property type="match status" value="2"/>
</dbReference>
<dbReference type="EC" id="3.1.4.4" evidence="1"/>
<evidence type="ECO:0000256" key="5">
    <source>
        <dbReference type="ARBA" id="ARBA00023098"/>
    </source>
</evidence>
<dbReference type="CDD" id="cd09141">
    <property type="entry name" value="PLDc_vPLD1_2_yPLD_like_2"/>
    <property type="match status" value="1"/>
</dbReference>
<comment type="caution">
    <text evidence="7">The sequence shown here is derived from an EMBL/GenBank/DDBJ whole genome shotgun (WGS) entry which is preliminary data.</text>
</comment>
<feature type="domain" description="PLD phosphodiesterase" evidence="6">
    <location>
        <begin position="564"/>
        <end position="591"/>
    </location>
</feature>
<reference evidence="7" key="1">
    <citation type="journal article" date="2020" name="Microb. Genom.">
        <title>Genetic diversity of clinical and environmental Mucorales isolates obtained from an investigation of mucormycosis cases among solid organ transplant recipients.</title>
        <authorList>
            <person name="Nguyen M.H."/>
            <person name="Kaul D."/>
            <person name="Muto C."/>
            <person name="Cheng S.J."/>
            <person name="Richter R.A."/>
            <person name="Bruno V.M."/>
            <person name="Liu G."/>
            <person name="Beyhan S."/>
            <person name="Sundermann A.J."/>
            <person name="Mounaud S."/>
            <person name="Pasculle A.W."/>
            <person name="Nierman W.C."/>
            <person name="Driscoll E."/>
            <person name="Cumbie R."/>
            <person name="Clancy C.J."/>
            <person name="Dupont C.L."/>
        </authorList>
    </citation>
    <scope>NUCLEOTIDE SEQUENCE</scope>
    <source>
        <strain evidence="7">GL11</strain>
    </source>
</reference>